<dbReference type="GeneID" id="24608633"/>
<sequence>MTKNEGIDKVVEGLSIRAHVIADEGHDQLTIMKSAFSDFKSLGNLSGLMTVVSTGKLTQQQISLAQRIAVKVIAVLGMIEAEKPSSKQDNESDL</sequence>
<organism evidence="1 2">
    <name type="scientific">Escherichia phage Seurat</name>
    <dbReference type="NCBI Taxonomy" id="1540098"/>
    <lineage>
        <taxon>Viruses</taxon>
        <taxon>Duplodnaviria</taxon>
        <taxon>Heunggongvirae</taxon>
        <taxon>Uroviricota</taxon>
        <taxon>Caudoviricetes</taxon>
        <taxon>Queuovirinae</taxon>
        <taxon>Seuratvirus</taxon>
        <taxon>Seuratvirus seurat</taxon>
    </lineage>
</organism>
<name>A0A0A0RP54_9CAUD</name>
<evidence type="ECO:0000313" key="2">
    <source>
        <dbReference type="Proteomes" id="UP000030205"/>
    </source>
</evidence>
<protein>
    <submittedName>
        <fullName evidence="1">Uncharacterized protein</fullName>
    </submittedName>
</protein>
<proteinExistence type="predicted"/>
<dbReference type="OrthoDB" id="19987at10239"/>
<accession>A0A0A0RP54</accession>
<dbReference type="RefSeq" id="YP_009151966.1">
    <property type="nucleotide sequence ID" value="NC_027378.1"/>
</dbReference>
<keyword evidence="2" id="KW-1185">Reference proteome</keyword>
<dbReference type="KEGG" id="vg:24608633"/>
<dbReference type="Proteomes" id="UP000030205">
    <property type="component" value="Segment"/>
</dbReference>
<evidence type="ECO:0000313" key="1">
    <source>
        <dbReference type="EMBL" id="AIW03885.1"/>
    </source>
</evidence>
<dbReference type="EMBL" id="KM236243">
    <property type="protein sequence ID" value="AIW03885.1"/>
    <property type="molecule type" value="Genomic_DNA"/>
</dbReference>
<reference evidence="1 2" key="1">
    <citation type="submission" date="2014-07" db="EMBL/GenBank/DDBJ databases">
        <title>The Complete Genome of Enterotoxigenic Escherichia coli Siphophage Seurat.</title>
        <authorList>
            <person name="Doan D.P."/>
            <person name="Lessor L.E."/>
            <person name="Hernandez A.C."/>
            <person name="Everett G.F.K."/>
        </authorList>
    </citation>
    <scope>NUCLEOTIDE SEQUENCE [LARGE SCALE GENOMIC DNA]</scope>
</reference>
<gene>
    <name evidence="1" type="ORF">CPT_Seurat22</name>
</gene>